<comment type="caution">
    <text evidence="2">The sequence shown here is derived from an EMBL/GenBank/DDBJ whole genome shotgun (WGS) entry which is preliminary data.</text>
</comment>
<dbReference type="CDD" id="cd04301">
    <property type="entry name" value="NAT_SF"/>
    <property type="match status" value="1"/>
</dbReference>
<organism evidence="2 3">
    <name type="scientific">Paenibacillus nasutitermitis</name>
    <dbReference type="NCBI Taxonomy" id="1652958"/>
    <lineage>
        <taxon>Bacteria</taxon>
        <taxon>Bacillati</taxon>
        <taxon>Bacillota</taxon>
        <taxon>Bacilli</taxon>
        <taxon>Bacillales</taxon>
        <taxon>Paenibacillaceae</taxon>
        <taxon>Paenibacillus</taxon>
    </lineage>
</organism>
<dbReference type="Proteomes" id="UP000612456">
    <property type="component" value="Unassembled WGS sequence"/>
</dbReference>
<dbReference type="InterPro" id="IPR016181">
    <property type="entry name" value="Acyl_CoA_acyltransferase"/>
</dbReference>
<dbReference type="Gene3D" id="3.40.630.30">
    <property type="match status" value="1"/>
</dbReference>
<accession>A0A917DXV7</accession>
<evidence type="ECO:0000313" key="3">
    <source>
        <dbReference type="Proteomes" id="UP000612456"/>
    </source>
</evidence>
<reference evidence="2" key="1">
    <citation type="journal article" date="2014" name="Int. J. Syst. Evol. Microbiol.">
        <title>Complete genome sequence of Corynebacterium casei LMG S-19264T (=DSM 44701T), isolated from a smear-ripened cheese.</title>
        <authorList>
            <consortium name="US DOE Joint Genome Institute (JGI-PGF)"/>
            <person name="Walter F."/>
            <person name="Albersmeier A."/>
            <person name="Kalinowski J."/>
            <person name="Ruckert C."/>
        </authorList>
    </citation>
    <scope>NUCLEOTIDE SEQUENCE</scope>
    <source>
        <strain evidence="2">CGMCC 1.15178</strain>
    </source>
</reference>
<name>A0A917DXV7_9BACL</name>
<proteinExistence type="predicted"/>
<protein>
    <recommendedName>
        <fullName evidence="1">N-acetyltransferase domain-containing protein</fullName>
    </recommendedName>
</protein>
<dbReference type="InterPro" id="IPR000182">
    <property type="entry name" value="GNAT_dom"/>
</dbReference>
<dbReference type="AlphaFoldDB" id="A0A917DXV7"/>
<dbReference type="EMBL" id="BMHP01000003">
    <property type="protein sequence ID" value="GGD77967.1"/>
    <property type="molecule type" value="Genomic_DNA"/>
</dbReference>
<gene>
    <name evidence="2" type="ORF">GCM10010911_39960</name>
</gene>
<reference evidence="2" key="2">
    <citation type="submission" date="2020-09" db="EMBL/GenBank/DDBJ databases">
        <authorList>
            <person name="Sun Q."/>
            <person name="Zhou Y."/>
        </authorList>
    </citation>
    <scope>NUCLEOTIDE SEQUENCE</scope>
    <source>
        <strain evidence="2">CGMCC 1.15178</strain>
    </source>
</reference>
<dbReference type="SUPFAM" id="SSF55729">
    <property type="entry name" value="Acyl-CoA N-acyltransferases (Nat)"/>
    <property type="match status" value="1"/>
</dbReference>
<evidence type="ECO:0000259" key="1">
    <source>
        <dbReference type="PROSITE" id="PS51186"/>
    </source>
</evidence>
<dbReference type="Pfam" id="PF00583">
    <property type="entry name" value="Acetyltransf_1"/>
    <property type="match status" value="1"/>
</dbReference>
<dbReference type="PROSITE" id="PS51186">
    <property type="entry name" value="GNAT"/>
    <property type="match status" value="1"/>
</dbReference>
<sequence length="182" mass="20481">MDWVRQNLGHLTRGQIFSIPTMTMIEEYVRRDNQFIAGPDQKYVCSSDDLAEFNIPQGISISTYDRSNVIKLYEHTVFRHALSYQSDSPRPDRLASVAEHKGKIVGIAGASEDSELMWQVGVDVLPEYQGLGIGKAIVGTLTKRIINEGIVPYYSTEVSNLQSRQLAISLGYKPAWIQLYAR</sequence>
<keyword evidence="3" id="KW-1185">Reference proteome</keyword>
<feature type="domain" description="N-acetyltransferase" evidence="1">
    <location>
        <begin position="59"/>
        <end position="182"/>
    </location>
</feature>
<dbReference type="GO" id="GO:0016747">
    <property type="term" value="F:acyltransferase activity, transferring groups other than amino-acyl groups"/>
    <property type="evidence" value="ECO:0007669"/>
    <property type="project" value="InterPro"/>
</dbReference>
<evidence type="ECO:0000313" key="2">
    <source>
        <dbReference type="EMBL" id="GGD77967.1"/>
    </source>
</evidence>